<evidence type="ECO:0000256" key="4">
    <source>
        <dbReference type="ARBA" id="ARBA00023163"/>
    </source>
</evidence>
<evidence type="ECO:0000313" key="8">
    <source>
        <dbReference type="Proteomes" id="UP001283341"/>
    </source>
</evidence>
<name>A0AAE0IDY4_9PEZI</name>
<feature type="region of interest" description="Disordered" evidence="6">
    <location>
        <begin position="65"/>
        <end position="90"/>
    </location>
</feature>
<evidence type="ECO:0000256" key="6">
    <source>
        <dbReference type="SAM" id="MobiDB-lite"/>
    </source>
</evidence>
<evidence type="ECO:0000256" key="1">
    <source>
        <dbReference type="ARBA" id="ARBA00004604"/>
    </source>
</evidence>
<reference evidence="7" key="1">
    <citation type="journal article" date="2023" name="Mol. Phylogenet. Evol.">
        <title>Genome-scale phylogeny and comparative genomics of the fungal order Sordariales.</title>
        <authorList>
            <person name="Hensen N."/>
            <person name="Bonometti L."/>
            <person name="Westerberg I."/>
            <person name="Brannstrom I.O."/>
            <person name="Guillou S."/>
            <person name="Cros-Aarteil S."/>
            <person name="Calhoun S."/>
            <person name="Haridas S."/>
            <person name="Kuo A."/>
            <person name="Mondo S."/>
            <person name="Pangilinan J."/>
            <person name="Riley R."/>
            <person name="LaButti K."/>
            <person name="Andreopoulos B."/>
            <person name="Lipzen A."/>
            <person name="Chen C."/>
            <person name="Yan M."/>
            <person name="Daum C."/>
            <person name="Ng V."/>
            <person name="Clum A."/>
            <person name="Steindorff A."/>
            <person name="Ohm R.A."/>
            <person name="Martin F."/>
            <person name="Silar P."/>
            <person name="Natvig D.O."/>
            <person name="Lalanne C."/>
            <person name="Gautier V."/>
            <person name="Ament-Velasquez S.L."/>
            <person name="Kruys A."/>
            <person name="Hutchinson M.I."/>
            <person name="Powell A.J."/>
            <person name="Barry K."/>
            <person name="Miller A.N."/>
            <person name="Grigoriev I.V."/>
            <person name="Debuchy R."/>
            <person name="Gladieux P."/>
            <person name="Hiltunen Thoren M."/>
            <person name="Johannesson H."/>
        </authorList>
    </citation>
    <scope>NUCLEOTIDE SEQUENCE</scope>
    <source>
        <strain evidence="7">CBS 118394</strain>
    </source>
</reference>
<keyword evidence="4" id="KW-0804">Transcription</keyword>
<dbReference type="Pfam" id="PF06870">
    <property type="entry name" value="RNA_pol_I_A49"/>
    <property type="match status" value="1"/>
</dbReference>
<dbReference type="GO" id="GO:0005730">
    <property type="term" value="C:nucleolus"/>
    <property type="evidence" value="ECO:0007669"/>
    <property type="project" value="UniProtKB-SubCell"/>
</dbReference>
<evidence type="ECO:0000256" key="2">
    <source>
        <dbReference type="ARBA" id="ARBA00009430"/>
    </source>
</evidence>
<feature type="region of interest" description="Disordered" evidence="6">
    <location>
        <begin position="1"/>
        <end position="43"/>
    </location>
</feature>
<dbReference type="InterPro" id="IPR009668">
    <property type="entry name" value="RNA_pol-assoc_fac_A49-like"/>
</dbReference>
<comment type="subcellular location">
    <subcellularLocation>
        <location evidence="1">Nucleus</location>
        <location evidence="1">Nucleolus</location>
    </subcellularLocation>
</comment>
<evidence type="ECO:0000313" key="7">
    <source>
        <dbReference type="EMBL" id="KAK3322491.1"/>
    </source>
</evidence>
<evidence type="ECO:0000256" key="5">
    <source>
        <dbReference type="ARBA" id="ARBA00023242"/>
    </source>
</evidence>
<dbReference type="PANTHER" id="PTHR14440">
    <property type="entry name" value="DNA-DIRECTED RNA POLYMERASE I SUBUNIT RPA49"/>
    <property type="match status" value="1"/>
</dbReference>
<keyword evidence="5" id="KW-0539">Nucleus</keyword>
<reference evidence="7" key="2">
    <citation type="submission" date="2023-06" db="EMBL/GenBank/DDBJ databases">
        <authorList>
            <consortium name="Lawrence Berkeley National Laboratory"/>
            <person name="Haridas S."/>
            <person name="Hensen N."/>
            <person name="Bonometti L."/>
            <person name="Westerberg I."/>
            <person name="Brannstrom I.O."/>
            <person name="Guillou S."/>
            <person name="Cros-Aarteil S."/>
            <person name="Calhoun S."/>
            <person name="Kuo A."/>
            <person name="Mondo S."/>
            <person name="Pangilinan J."/>
            <person name="Riley R."/>
            <person name="Labutti K."/>
            <person name="Andreopoulos B."/>
            <person name="Lipzen A."/>
            <person name="Chen C."/>
            <person name="Yanf M."/>
            <person name="Daum C."/>
            <person name="Ng V."/>
            <person name="Clum A."/>
            <person name="Steindorff A."/>
            <person name="Ohm R."/>
            <person name="Martin F."/>
            <person name="Silar P."/>
            <person name="Natvig D."/>
            <person name="Lalanne C."/>
            <person name="Gautier V."/>
            <person name="Ament-Velasquez S.L."/>
            <person name="Kruys A."/>
            <person name="Hutchinson M.I."/>
            <person name="Powell A.J."/>
            <person name="Barry K."/>
            <person name="Miller A.N."/>
            <person name="Grigoriev I.V."/>
            <person name="Debuchy R."/>
            <person name="Gladieux P."/>
            <person name="Thoren M.H."/>
            <person name="Johannesson H."/>
        </authorList>
    </citation>
    <scope>NUCLEOTIDE SEQUENCE</scope>
    <source>
        <strain evidence="7">CBS 118394</strain>
    </source>
</reference>
<dbReference type="GO" id="GO:0000428">
    <property type="term" value="C:DNA-directed RNA polymerase complex"/>
    <property type="evidence" value="ECO:0007669"/>
    <property type="project" value="UniProtKB-KW"/>
</dbReference>
<dbReference type="GO" id="GO:0006351">
    <property type="term" value="P:DNA-templated transcription"/>
    <property type="evidence" value="ECO:0007669"/>
    <property type="project" value="InterPro"/>
</dbReference>
<feature type="compositionally biased region" description="Basic and acidic residues" evidence="6">
    <location>
        <begin position="10"/>
        <end position="20"/>
    </location>
</feature>
<evidence type="ECO:0000256" key="3">
    <source>
        <dbReference type="ARBA" id="ARBA00022478"/>
    </source>
</evidence>
<dbReference type="Proteomes" id="UP001283341">
    <property type="component" value="Unassembled WGS sequence"/>
</dbReference>
<accession>A0AAE0IDY4</accession>
<dbReference type="AlphaFoldDB" id="A0AAE0IDY4"/>
<dbReference type="GO" id="GO:0003677">
    <property type="term" value="F:DNA binding"/>
    <property type="evidence" value="ECO:0007669"/>
    <property type="project" value="InterPro"/>
</dbReference>
<protein>
    <submittedName>
        <fullName evidence="7">RNA polymerase I associated factor, A49-like protein</fullName>
    </submittedName>
</protein>
<keyword evidence="3" id="KW-0240">DNA-directed RNA polymerase</keyword>
<keyword evidence="8" id="KW-1185">Reference proteome</keyword>
<dbReference type="EMBL" id="JAUEDM010000003">
    <property type="protein sequence ID" value="KAK3322491.1"/>
    <property type="molecule type" value="Genomic_DNA"/>
</dbReference>
<sequence>MADSQKRKRSGDPKQSEKHKASLAQGGPKEVRVTSILKPQVSPPVIATAPGLELSQNLTFHSYAKAEQPAQKRRKSDNPPPPPELLLHSTTNENVHYTARENRKNGVEPYLKHYLGIFDSKTGELQVIEARKMEVRAVVQSQMATKGQMTGRGFIPTMMEMRTELGEAFGTKKAKKALKSVQENAISSAKGSSKKLGSAEIAVMDSIMDATQNMATKEELQAAADQSRPVPRGNLDAEEIQDVYVPAEIIGSEVLNAIPIMDWQEKGRTSEPVNAPSRFVAHRVMRVAQLESGGVLRLKVLRYLLWLIVLYNTAERGKERGTKRIAQRDHLRQSMAPAPDVVIENIRRKFSDGGTMRKQHIDLLMTHCCVFSSIIDNFQSNTFDLREDLKMEQKQLSQYFNEIGARMKQHKVGTKTDHIAVLALPLQFPKIQQGRRSKK</sequence>
<gene>
    <name evidence="7" type="ORF">B0H66DRAFT_205703</name>
</gene>
<organism evidence="7 8">
    <name type="scientific">Apodospora peruviana</name>
    <dbReference type="NCBI Taxonomy" id="516989"/>
    <lineage>
        <taxon>Eukaryota</taxon>
        <taxon>Fungi</taxon>
        <taxon>Dikarya</taxon>
        <taxon>Ascomycota</taxon>
        <taxon>Pezizomycotina</taxon>
        <taxon>Sordariomycetes</taxon>
        <taxon>Sordariomycetidae</taxon>
        <taxon>Sordariales</taxon>
        <taxon>Lasiosphaeriaceae</taxon>
        <taxon>Apodospora</taxon>
    </lineage>
</organism>
<comment type="caution">
    <text evidence="7">The sequence shown here is derived from an EMBL/GenBank/DDBJ whole genome shotgun (WGS) entry which is preliminary data.</text>
</comment>
<proteinExistence type="inferred from homology"/>
<comment type="similarity">
    <text evidence="2">Belongs to the eukaryotic RPA49/POLR1E RNA polymerase subunit family.</text>
</comment>